<evidence type="ECO:0000313" key="2">
    <source>
        <dbReference type="Proteomes" id="UP000499080"/>
    </source>
</evidence>
<sequence>MFKTIDWPANCEIREVVKFLNAKNVRPCEIYRQISESQSGPRSDFHLFSHFKKFLAGQHFASDDEIKVKSIEMKRSSAFMVWKFTEKISSLDEMSSSSSGQHQFKIVLSIANCS</sequence>
<dbReference type="EMBL" id="BGPR01002318">
    <property type="protein sequence ID" value="GBM71523.1"/>
    <property type="molecule type" value="Genomic_DNA"/>
</dbReference>
<organism evidence="1 2">
    <name type="scientific">Araneus ventricosus</name>
    <name type="common">Orbweaver spider</name>
    <name type="synonym">Epeira ventricosa</name>
    <dbReference type="NCBI Taxonomy" id="182803"/>
    <lineage>
        <taxon>Eukaryota</taxon>
        <taxon>Metazoa</taxon>
        <taxon>Ecdysozoa</taxon>
        <taxon>Arthropoda</taxon>
        <taxon>Chelicerata</taxon>
        <taxon>Arachnida</taxon>
        <taxon>Araneae</taxon>
        <taxon>Araneomorphae</taxon>
        <taxon>Entelegynae</taxon>
        <taxon>Araneoidea</taxon>
        <taxon>Araneidae</taxon>
        <taxon>Araneus</taxon>
    </lineage>
</organism>
<evidence type="ECO:0000313" key="1">
    <source>
        <dbReference type="EMBL" id="GBM71523.1"/>
    </source>
</evidence>
<name>A0A4Y2I1K8_ARAVE</name>
<dbReference type="Proteomes" id="UP000499080">
    <property type="component" value="Unassembled WGS sequence"/>
</dbReference>
<reference evidence="1 2" key="1">
    <citation type="journal article" date="2019" name="Sci. Rep.">
        <title>Orb-weaving spider Araneus ventricosus genome elucidates the spidroin gene catalogue.</title>
        <authorList>
            <person name="Kono N."/>
            <person name="Nakamura H."/>
            <person name="Ohtoshi R."/>
            <person name="Moran D.A.P."/>
            <person name="Shinohara A."/>
            <person name="Yoshida Y."/>
            <person name="Fujiwara M."/>
            <person name="Mori M."/>
            <person name="Tomita M."/>
            <person name="Arakawa K."/>
        </authorList>
    </citation>
    <scope>NUCLEOTIDE SEQUENCE [LARGE SCALE GENOMIC DNA]</scope>
</reference>
<dbReference type="AlphaFoldDB" id="A0A4Y2I1K8"/>
<keyword evidence="2" id="KW-1185">Reference proteome</keyword>
<proteinExistence type="predicted"/>
<protein>
    <submittedName>
        <fullName evidence="1">Uncharacterized protein</fullName>
    </submittedName>
</protein>
<gene>
    <name evidence="1" type="ORF">AVEN_266888_1</name>
</gene>
<accession>A0A4Y2I1K8</accession>
<comment type="caution">
    <text evidence="1">The sequence shown here is derived from an EMBL/GenBank/DDBJ whole genome shotgun (WGS) entry which is preliminary data.</text>
</comment>